<evidence type="ECO:0000313" key="2">
    <source>
        <dbReference type="Proteomes" id="UP000315724"/>
    </source>
</evidence>
<dbReference type="KEGG" id="tpol:Mal48_00630"/>
<proteinExistence type="predicted"/>
<gene>
    <name evidence="1" type="ORF">Mal48_00630</name>
</gene>
<sequence length="82" mass="9398">MLLGRSGRLEKRVRLVSKVESLEQFTLLCAREERIFLELILKLKIALSDVKKSGYSRGFRTDSSKNAVRHEAGPANQFVRCF</sequence>
<evidence type="ECO:0000313" key="1">
    <source>
        <dbReference type="EMBL" id="QDT30835.1"/>
    </source>
</evidence>
<reference evidence="1 2" key="1">
    <citation type="submission" date="2019-02" db="EMBL/GenBank/DDBJ databases">
        <title>Deep-cultivation of Planctomycetes and their phenomic and genomic characterization uncovers novel biology.</title>
        <authorList>
            <person name="Wiegand S."/>
            <person name="Jogler M."/>
            <person name="Boedeker C."/>
            <person name="Pinto D."/>
            <person name="Vollmers J."/>
            <person name="Rivas-Marin E."/>
            <person name="Kohn T."/>
            <person name="Peeters S.H."/>
            <person name="Heuer A."/>
            <person name="Rast P."/>
            <person name="Oberbeckmann S."/>
            <person name="Bunk B."/>
            <person name="Jeske O."/>
            <person name="Meyerdierks A."/>
            <person name="Storesund J.E."/>
            <person name="Kallscheuer N."/>
            <person name="Luecker S."/>
            <person name="Lage O.M."/>
            <person name="Pohl T."/>
            <person name="Merkel B.J."/>
            <person name="Hornburger P."/>
            <person name="Mueller R.-W."/>
            <person name="Bruemmer F."/>
            <person name="Labrenz M."/>
            <person name="Spormann A.M."/>
            <person name="Op den Camp H."/>
            <person name="Overmann J."/>
            <person name="Amann R."/>
            <person name="Jetten M.S.M."/>
            <person name="Mascher T."/>
            <person name="Medema M.H."/>
            <person name="Devos D.P."/>
            <person name="Kaster A.-K."/>
            <person name="Ovreas L."/>
            <person name="Rohde M."/>
            <person name="Galperin M.Y."/>
            <person name="Jogler C."/>
        </authorList>
    </citation>
    <scope>NUCLEOTIDE SEQUENCE [LARGE SCALE GENOMIC DNA]</scope>
    <source>
        <strain evidence="1 2">Mal48</strain>
    </source>
</reference>
<dbReference type="AlphaFoldDB" id="A0A517QGU9"/>
<organism evidence="1 2">
    <name type="scientific">Thalassoglobus polymorphus</name>
    <dbReference type="NCBI Taxonomy" id="2527994"/>
    <lineage>
        <taxon>Bacteria</taxon>
        <taxon>Pseudomonadati</taxon>
        <taxon>Planctomycetota</taxon>
        <taxon>Planctomycetia</taxon>
        <taxon>Planctomycetales</taxon>
        <taxon>Planctomycetaceae</taxon>
        <taxon>Thalassoglobus</taxon>
    </lineage>
</organism>
<protein>
    <submittedName>
        <fullName evidence="1">Uncharacterized protein</fullName>
    </submittedName>
</protein>
<accession>A0A517QGU9</accession>
<name>A0A517QGU9_9PLAN</name>
<dbReference type="EMBL" id="CP036267">
    <property type="protein sequence ID" value="QDT30835.1"/>
    <property type="molecule type" value="Genomic_DNA"/>
</dbReference>
<dbReference type="Proteomes" id="UP000315724">
    <property type="component" value="Chromosome"/>
</dbReference>
<keyword evidence="2" id="KW-1185">Reference proteome</keyword>